<feature type="compositionally biased region" description="Basic and acidic residues" evidence="1">
    <location>
        <begin position="93"/>
        <end position="103"/>
    </location>
</feature>
<protein>
    <submittedName>
        <fullName evidence="2">Uncharacterized protein</fullName>
    </submittedName>
</protein>
<evidence type="ECO:0000313" key="3">
    <source>
        <dbReference type="Proteomes" id="UP000011518"/>
    </source>
</evidence>
<dbReference type="InParanoid" id="L9JEP1"/>
<dbReference type="Proteomes" id="UP000011518">
    <property type="component" value="Unassembled WGS sequence"/>
</dbReference>
<dbReference type="EMBL" id="KB321021">
    <property type="protein sequence ID" value="ELW48833.1"/>
    <property type="molecule type" value="Genomic_DNA"/>
</dbReference>
<reference evidence="3" key="1">
    <citation type="submission" date="2012-07" db="EMBL/GenBank/DDBJ databases">
        <title>Genome of the Chinese tree shrew, a rising model animal genetically related to primates.</title>
        <authorList>
            <person name="Zhang G."/>
            <person name="Fan Y."/>
            <person name="Yao Y."/>
            <person name="Huang Z."/>
        </authorList>
    </citation>
    <scope>NUCLEOTIDE SEQUENCE [LARGE SCALE GENOMIC DNA]</scope>
</reference>
<name>L9JEP1_TUPCH</name>
<reference evidence="3" key="2">
    <citation type="journal article" date="2013" name="Nat. Commun.">
        <title>Genome of the Chinese tree shrew.</title>
        <authorList>
            <person name="Fan Y."/>
            <person name="Huang Z.Y."/>
            <person name="Cao C.C."/>
            <person name="Chen C.S."/>
            <person name="Chen Y.X."/>
            <person name="Fan D.D."/>
            <person name="He J."/>
            <person name="Hou H.L."/>
            <person name="Hu L."/>
            <person name="Hu X.T."/>
            <person name="Jiang X.T."/>
            <person name="Lai R."/>
            <person name="Lang Y.S."/>
            <person name="Liang B."/>
            <person name="Liao S.G."/>
            <person name="Mu D."/>
            <person name="Ma Y.Y."/>
            <person name="Niu Y.Y."/>
            <person name="Sun X.Q."/>
            <person name="Xia J.Q."/>
            <person name="Xiao J."/>
            <person name="Xiong Z.Q."/>
            <person name="Xu L."/>
            <person name="Yang L."/>
            <person name="Zhang Y."/>
            <person name="Zhao W."/>
            <person name="Zhao X.D."/>
            <person name="Zheng Y.T."/>
            <person name="Zhou J.M."/>
            <person name="Zhu Y.B."/>
            <person name="Zhang G.J."/>
            <person name="Wang J."/>
            <person name="Yao Y.G."/>
        </authorList>
    </citation>
    <scope>NUCLEOTIDE SEQUENCE [LARGE SCALE GENOMIC DNA]</scope>
</reference>
<feature type="region of interest" description="Disordered" evidence="1">
    <location>
        <begin position="24"/>
        <end position="145"/>
    </location>
</feature>
<gene>
    <name evidence="2" type="ORF">TREES_T100014316</name>
</gene>
<evidence type="ECO:0000313" key="2">
    <source>
        <dbReference type="EMBL" id="ELW48833.1"/>
    </source>
</evidence>
<dbReference type="AlphaFoldDB" id="L9JEP1"/>
<keyword evidence="3" id="KW-1185">Reference proteome</keyword>
<proteinExistence type="predicted"/>
<accession>L9JEP1</accession>
<organism evidence="2 3">
    <name type="scientific">Tupaia chinensis</name>
    <name type="common">Chinese tree shrew</name>
    <name type="synonym">Tupaia belangeri chinensis</name>
    <dbReference type="NCBI Taxonomy" id="246437"/>
    <lineage>
        <taxon>Eukaryota</taxon>
        <taxon>Metazoa</taxon>
        <taxon>Chordata</taxon>
        <taxon>Craniata</taxon>
        <taxon>Vertebrata</taxon>
        <taxon>Euteleostomi</taxon>
        <taxon>Mammalia</taxon>
        <taxon>Eutheria</taxon>
        <taxon>Euarchontoglires</taxon>
        <taxon>Scandentia</taxon>
        <taxon>Tupaiidae</taxon>
        <taxon>Tupaia</taxon>
    </lineage>
</organism>
<sequence>MDTTPPGDIGWPVTAQLCRRETRTLQGQGPCPPQGHLHCPKAPPRPALQVSPAAASPATPHCVKGLSGTGPETELRGSGRGPGAEASVPQVRNGDKNGEHALDLLRLATSPPTSPTALVSRSAPAVTLGTEKAGRPSPALMEQAL</sequence>
<evidence type="ECO:0000256" key="1">
    <source>
        <dbReference type="SAM" id="MobiDB-lite"/>
    </source>
</evidence>